<evidence type="ECO:0000256" key="4">
    <source>
        <dbReference type="ARBA" id="ARBA00016009"/>
    </source>
</evidence>
<evidence type="ECO:0000256" key="3">
    <source>
        <dbReference type="ARBA" id="ARBA00015316"/>
    </source>
</evidence>
<dbReference type="PANTHER" id="PTHR15840">
    <property type="entry name" value="CGI-121 FAMILY MEMBER"/>
    <property type="match status" value="1"/>
</dbReference>
<gene>
    <name evidence="10" type="ORF">GP486_002533</name>
</gene>
<keyword evidence="11" id="KW-1185">Reference proteome</keyword>
<protein>
    <recommendedName>
        <fullName evidence="4">EKC/KEOPS complex subunit CGI121</fullName>
    </recommendedName>
    <alternativeName>
        <fullName evidence="3">EKC/KEOPS complex subunit cgi121</fullName>
    </alternativeName>
</protein>
<reference evidence="10" key="1">
    <citation type="submission" date="2021-03" db="EMBL/GenBank/DDBJ databases">
        <title>Comparative genomics and phylogenomic investigation of the class Geoglossomycetes provide insights into ecological specialization and systematics.</title>
        <authorList>
            <person name="Melie T."/>
            <person name="Pirro S."/>
            <person name="Miller A.N."/>
            <person name="Quandt A."/>
        </authorList>
    </citation>
    <scope>NUCLEOTIDE SEQUENCE</scope>
    <source>
        <strain evidence="10">CAQ_001_2017</strain>
    </source>
</reference>
<evidence type="ECO:0000256" key="7">
    <source>
        <dbReference type="ARBA" id="ARBA00025043"/>
    </source>
</evidence>
<dbReference type="PANTHER" id="PTHR15840:SF10">
    <property type="entry name" value="EKC_KEOPS COMPLEX SUBUNIT TPRKB"/>
    <property type="match status" value="1"/>
</dbReference>
<dbReference type="SUPFAM" id="SSF143870">
    <property type="entry name" value="PF0523-like"/>
    <property type="match status" value="1"/>
</dbReference>
<feature type="region of interest" description="Disordered" evidence="9">
    <location>
        <begin position="161"/>
        <end position="186"/>
    </location>
</feature>
<dbReference type="GO" id="GO:0002949">
    <property type="term" value="P:tRNA threonylcarbamoyladenosine modification"/>
    <property type="evidence" value="ECO:0007669"/>
    <property type="project" value="TreeGrafter"/>
</dbReference>
<name>A0A9P8LET6_9PEZI</name>
<comment type="function">
    <text evidence="7">Component of the EKC/KEOPS complex that is required for the formation of a threonylcarbamoyl group on adenosine at position 37 (t(6)A37) in tRNAs that read codons beginning with adenine. The complex is probably involved in the transfer of the threonylcarbamoyl moiety of threonylcarbamoyl-AMP (TC-AMP) to the N6 group of A37. CGI121 acts as an allosteric effector that regulates the t(6)A activity of the complex. The EKC/KEOPS complex also promotes both telomere uncapping and telomere elongation. The complex is required for efficient recruitment of transcriptional coactivators. CGI121 is not required for tRNA modification.</text>
</comment>
<dbReference type="EMBL" id="JAGHQM010000287">
    <property type="protein sequence ID" value="KAH0562846.1"/>
    <property type="molecule type" value="Genomic_DNA"/>
</dbReference>
<evidence type="ECO:0000313" key="10">
    <source>
        <dbReference type="EMBL" id="KAH0562846.1"/>
    </source>
</evidence>
<keyword evidence="6 8" id="KW-0539">Nucleus</keyword>
<comment type="caution">
    <text evidence="10">The sequence shown here is derived from an EMBL/GenBank/DDBJ whole genome shotgun (WGS) entry which is preliminary data.</text>
</comment>
<dbReference type="Pfam" id="PF08617">
    <property type="entry name" value="CGI-121"/>
    <property type="match status" value="1"/>
</dbReference>
<evidence type="ECO:0000256" key="5">
    <source>
        <dbReference type="ARBA" id="ARBA00022694"/>
    </source>
</evidence>
<evidence type="ECO:0000256" key="1">
    <source>
        <dbReference type="ARBA" id="ARBA00004123"/>
    </source>
</evidence>
<sequence length="204" mass="22131">MAVLSVNLEHTPLDLPIHIALFRNVENSAFLKQQLLDCNEEFEYAFIDASVVISTVHALAAAYRAVTDLLSGRIRSRNVHSEIVFALSPNNNIAESFRRFGISDNTTSLLVIKVSTSPSITHESVARHLDLVVKGTPVEFSDNNLSEMTDISRVRKIYKLNKGQSGSPSNRRGAGGSGVDDTGPSEEKELEIAIIGAIALRGAS</sequence>
<dbReference type="GO" id="GO:0005829">
    <property type="term" value="C:cytosol"/>
    <property type="evidence" value="ECO:0007669"/>
    <property type="project" value="TreeGrafter"/>
</dbReference>
<dbReference type="Gene3D" id="3.30.2380.10">
    <property type="entry name" value="CGI121/TPRKB"/>
    <property type="match status" value="1"/>
</dbReference>
<accession>A0A9P8LET6</accession>
<evidence type="ECO:0000256" key="2">
    <source>
        <dbReference type="ARBA" id="ARBA00005546"/>
    </source>
</evidence>
<evidence type="ECO:0000256" key="9">
    <source>
        <dbReference type="SAM" id="MobiDB-lite"/>
    </source>
</evidence>
<dbReference type="GO" id="GO:0005634">
    <property type="term" value="C:nucleus"/>
    <property type="evidence" value="ECO:0007669"/>
    <property type="project" value="UniProtKB-SubCell"/>
</dbReference>
<organism evidence="10 11">
    <name type="scientific">Trichoglossum hirsutum</name>
    <dbReference type="NCBI Taxonomy" id="265104"/>
    <lineage>
        <taxon>Eukaryota</taxon>
        <taxon>Fungi</taxon>
        <taxon>Dikarya</taxon>
        <taxon>Ascomycota</taxon>
        <taxon>Pezizomycotina</taxon>
        <taxon>Geoglossomycetes</taxon>
        <taxon>Geoglossales</taxon>
        <taxon>Geoglossaceae</taxon>
        <taxon>Trichoglossum</taxon>
    </lineage>
</organism>
<dbReference type="InterPro" id="IPR013926">
    <property type="entry name" value="CGI121/TPRKB"/>
</dbReference>
<dbReference type="Proteomes" id="UP000750711">
    <property type="component" value="Unassembled WGS sequence"/>
</dbReference>
<proteinExistence type="inferred from homology"/>
<dbReference type="InterPro" id="IPR036504">
    <property type="entry name" value="CGI121/TPRKB_sf"/>
</dbReference>
<evidence type="ECO:0000313" key="11">
    <source>
        <dbReference type="Proteomes" id="UP000750711"/>
    </source>
</evidence>
<comment type="subcellular location">
    <subcellularLocation>
        <location evidence="1">Nucleus</location>
    </subcellularLocation>
</comment>
<evidence type="ECO:0000256" key="6">
    <source>
        <dbReference type="ARBA" id="ARBA00023242"/>
    </source>
</evidence>
<comment type="similarity">
    <text evidence="2 8">Belongs to the CGI121/TPRKB family.</text>
</comment>
<evidence type="ECO:0000256" key="8">
    <source>
        <dbReference type="RuleBase" id="RU004398"/>
    </source>
</evidence>
<dbReference type="AlphaFoldDB" id="A0A9P8LET6"/>
<keyword evidence="5" id="KW-0819">tRNA processing</keyword>
<dbReference type="GO" id="GO:0000408">
    <property type="term" value="C:EKC/KEOPS complex"/>
    <property type="evidence" value="ECO:0007669"/>
    <property type="project" value="TreeGrafter"/>
</dbReference>